<dbReference type="Pfam" id="PF14580">
    <property type="entry name" value="LRR_9"/>
    <property type="match status" value="1"/>
</dbReference>
<dbReference type="PANTHER" id="PTHR18849:SF0">
    <property type="entry name" value="CILIA- AND FLAGELLA-ASSOCIATED PROTEIN 410-RELATED"/>
    <property type="match status" value="1"/>
</dbReference>
<dbReference type="Proteomes" id="UP000256970">
    <property type="component" value="Unassembled WGS sequence"/>
</dbReference>
<dbReference type="Gene3D" id="3.80.10.10">
    <property type="entry name" value="Ribonuclease Inhibitor"/>
    <property type="match status" value="1"/>
</dbReference>
<gene>
    <name evidence="5" type="ORF">BQ4739_LOCUS4249</name>
</gene>
<evidence type="ECO:0000256" key="3">
    <source>
        <dbReference type="ARBA" id="ARBA00022737"/>
    </source>
</evidence>
<evidence type="ECO:0000256" key="1">
    <source>
        <dbReference type="ARBA" id="ARBA00004430"/>
    </source>
</evidence>
<protein>
    <recommendedName>
        <fullName evidence="7">U2A'/phosphoprotein 32 family A C-terminal domain-containing protein</fullName>
    </recommendedName>
</protein>
<evidence type="ECO:0000256" key="4">
    <source>
        <dbReference type="SAM" id="MobiDB-lite"/>
    </source>
</evidence>
<comment type="subcellular location">
    <subcellularLocation>
        <location evidence="1">Cytoplasm</location>
        <location evidence="1">Cytoskeleton</location>
        <location evidence="1">Cilium axoneme</location>
    </subcellularLocation>
</comment>
<reference evidence="5 6" key="1">
    <citation type="submission" date="2016-10" db="EMBL/GenBank/DDBJ databases">
        <authorList>
            <person name="Cai Z."/>
        </authorList>
    </citation>
    <scope>NUCLEOTIDE SEQUENCE [LARGE SCALE GENOMIC DNA]</scope>
</reference>
<accession>A0A383VDS6</accession>
<dbReference type="InterPro" id="IPR032675">
    <property type="entry name" value="LRR_dom_sf"/>
</dbReference>
<evidence type="ECO:0008006" key="7">
    <source>
        <dbReference type="Google" id="ProtNLM"/>
    </source>
</evidence>
<keyword evidence="6" id="KW-1185">Reference proteome</keyword>
<name>A0A383VDS6_TETOB</name>
<evidence type="ECO:0000313" key="6">
    <source>
        <dbReference type="Proteomes" id="UP000256970"/>
    </source>
</evidence>
<dbReference type="SUPFAM" id="SSF52058">
    <property type="entry name" value="L domain-like"/>
    <property type="match status" value="1"/>
</dbReference>
<evidence type="ECO:0000313" key="5">
    <source>
        <dbReference type="EMBL" id="SZX63697.1"/>
    </source>
</evidence>
<dbReference type="EMBL" id="FNXT01000337">
    <property type="protein sequence ID" value="SZX63697.1"/>
    <property type="molecule type" value="Genomic_DNA"/>
</dbReference>
<keyword evidence="3" id="KW-0677">Repeat</keyword>
<feature type="compositionally biased region" description="Polar residues" evidence="4">
    <location>
        <begin position="278"/>
        <end position="298"/>
    </location>
</feature>
<dbReference type="InterPro" id="IPR001611">
    <property type="entry name" value="Leu-rich_rpt"/>
</dbReference>
<proteinExistence type="predicted"/>
<dbReference type="GO" id="GO:0005930">
    <property type="term" value="C:axoneme"/>
    <property type="evidence" value="ECO:0007669"/>
    <property type="project" value="UniProtKB-SubCell"/>
</dbReference>
<evidence type="ECO:0000256" key="2">
    <source>
        <dbReference type="ARBA" id="ARBA00022614"/>
    </source>
</evidence>
<keyword evidence="2" id="KW-0433">Leucine-rich repeat</keyword>
<sequence length="373" mass="39467">MVQLTQAIIKGKTRLDKLSEVKNLNLWGQDITDVSILQHTPAVQVLSLSVNGISSLRDFMHCRELRELYLRKNNVANLNDIRFLMPLPHLKVLWLSDNPCAELPHYRQVVVANLPGLEKLDNVEVTPADRQAAQGTPLLQAATYAELEQLMEGWELDQQAGGVGSLLQQQQQQPRTVTPGPVLQQAPRMQLAGAAAGEAARGEAVGSGARSAVAGQAAAGTDSYGSGVTIGITVPGRPSSFVAAADAGAGGSAAAGYGLGAALPELYPHHQQQQEQYNPQRYSSQPGSQAAQVPSYQSRAPAPADYAQAQQAFAAGLLYQQSSSGAPARSRSPVGGSSNVLYAVIALLADLDTSQLGIVQKEVEQRLAALRLA</sequence>
<feature type="region of interest" description="Disordered" evidence="4">
    <location>
        <begin position="270"/>
        <end position="301"/>
    </location>
</feature>
<dbReference type="AlphaFoldDB" id="A0A383VDS6"/>
<dbReference type="PROSITE" id="PS51450">
    <property type="entry name" value="LRR"/>
    <property type="match status" value="1"/>
</dbReference>
<dbReference type="PANTHER" id="PTHR18849">
    <property type="entry name" value="LEUCINE RICH REPEAT PROTEIN"/>
    <property type="match status" value="1"/>
</dbReference>
<organism evidence="5 6">
    <name type="scientific">Tetradesmus obliquus</name>
    <name type="common">Green alga</name>
    <name type="synonym">Acutodesmus obliquus</name>
    <dbReference type="NCBI Taxonomy" id="3088"/>
    <lineage>
        <taxon>Eukaryota</taxon>
        <taxon>Viridiplantae</taxon>
        <taxon>Chlorophyta</taxon>
        <taxon>core chlorophytes</taxon>
        <taxon>Chlorophyceae</taxon>
        <taxon>CS clade</taxon>
        <taxon>Sphaeropleales</taxon>
        <taxon>Scenedesmaceae</taxon>
        <taxon>Tetradesmus</taxon>
    </lineage>
</organism>